<sequence>MTEALVLKDAAGCSERSVKTIRLNPRLFGSARAPQVRVGRRRSITPPMLEALCDHLLEKPGLYLDEMVVFLWDEFHVRATTSSIRRALAFSGWSKKTAQQRARECNADLQDS</sequence>
<dbReference type="InterPro" id="IPR009057">
    <property type="entry name" value="Homeodomain-like_sf"/>
</dbReference>
<reference evidence="2" key="3">
    <citation type="journal article" date="2010" name="Genome Res.">
        <title>Population genomic sequencing of Coccidioides fungi reveals recent hybridization and transposon control.</title>
        <authorList>
            <person name="Neafsey D.E."/>
            <person name="Barker B.M."/>
            <person name="Sharpton T.J."/>
            <person name="Stajich J.E."/>
            <person name="Park D.J."/>
            <person name="Whiston E."/>
            <person name="Hung C.-Y."/>
            <person name="McMahan C."/>
            <person name="White J."/>
            <person name="Sykes S."/>
            <person name="Heiman D."/>
            <person name="Young S."/>
            <person name="Zeng Q."/>
            <person name="Abouelleil A."/>
            <person name="Aftuck L."/>
            <person name="Bessette D."/>
            <person name="Brown A."/>
            <person name="FitzGerald M."/>
            <person name="Lui A."/>
            <person name="Macdonald J.P."/>
            <person name="Priest M."/>
            <person name="Orbach M.J."/>
            <person name="Galgiani J.N."/>
            <person name="Kirkland T.N."/>
            <person name="Cole G.T."/>
            <person name="Birren B.W."/>
            <person name="Henn M.R."/>
            <person name="Taylor J.W."/>
            <person name="Rounsley S.D."/>
        </authorList>
    </citation>
    <scope>NUCLEOTIDE SEQUENCE [LARGE SCALE GENOMIC DNA]</scope>
    <source>
        <strain evidence="2">RMSCC 3488</strain>
    </source>
</reference>
<dbReference type="AlphaFoldDB" id="A0A0J6FDJ5"/>
<proteinExistence type="predicted"/>
<dbReference type="Proteomes" id="UP000054567">
    <property type="component" value="Unassembled WGS sequence"/>
</dbReference>
<reference evidence="2" key="2">
    <citation type="journal article" date="2009" name="Genome Res.">
        <title>Comparative genomic analyses of the human fungal pathogens Coccidioides and their relatives.</title>
        <authorList>
            <person name="Sharpton T.J."/>
            <person name="Stajich J.E."/>
            <person name="Rounsley S.D."/>
            <person name="Gardner M.J."/>
            <person name="Wortman J.R."/>
            <person name="Jordar V.S."/>
            <person name="Maiti R."/>
            <person name="Kodira C.D."/>
            <person name="Neafsey D.E."/>
            <person name="Zeng Q."/>
            <person name="Hung C.-Y."/>
            <person name="McMahan C."/>
            <person name="Muszewska A."/>
            <person name="Grynberg M."/>
            <person name="Mandel M.A."/>
            <person name="Kellner E.M."/>
            <person name="Barker B.M."/>
            <person name="Galgiani J.N."/>
            <person name="Orbach M.J."/>
            <person name="Kirkland T.N."/>
            <person name="Cole G.T."/>
            <person name="Henn M.R."/>
            <person name="Birren B.W."/>
            <person name="Taylor J.W."/>
        </authorList>
    </citation>
    <scope>NUCLEOTIDE SEQUENCE [LARGE SCALE GENOMIC DNA]</scope>
    <source>
        <strain evidence="2">RMSCC 3488</strain>
    </source>
</reference>
<dbReference type="EMBL" id="DS268110">
    <property type="protein sequence ID" value="KMM68378.1"/>
    <property type="molecule type" value="Genomic_DNA"/>
</dbReference>
<dbReference type="OrthoDB" id="4368392at2759"/>
<organism evidence="1 2">
    <name type="scientific">Coccidioides posadasii RMSCC 3488</name>
    <dbReference type="NCBI Taxonomy" id="454284"/>
    <lineage>
        <taxon>Eukaryota</taxon>
        <taxon>Fungi</taxon>
        <taxon>Dikarya</taxon>
        <taxon>Ascomycota</taxon>
        <taxon>Pezizomycotina</taxon>
        <taxon>Eurotiomycetes</taxon>
        <taxon>Eurotiomycetidae</taxon>
        <taxon>Onygenales</taxon>
        <taxon>Onygenaceae</taxon>
        <taxon>Coccidioides</taxon>
    </lineage>
</organism>
<dbReference type="SUPFAM" id="SSF46689">
    <property type="entry name" value="Homeodomain-like"/>
    <property type="match status" value="1"/>
</dbReference>
<gene>
    <name evidence="1" type="ORF">CPAG_04707</name>
</gene>
<evidence type="ECO:0008006" key="3">
    <source>
        <dbReference type="Google" id="ProtNLM"/>
    </source>
</evidence>
<accession>A0A0J6FDJ5</accession>
<evidence type="ECO:0000313" key="2">
    <source>
        <dbReference type="Proteomes" id="UP000054567"/>
    </source>
</evidence>
<evidence type="ECO:0000313" key="1">
    <source>
        <dbReference type="EMBL" id="KMM68378.1"/>
    </source>
</evidence>
<reference evidence="1 2" key="1">
    <citation type="submission" date="2007-06" db="EMBL/GenBank/DDBJ databases">
        <title>The Genome Sequence of Coccidioides posadasii RMSCC_3488.</title>
        <authorList>
            <consortium name="Coccidioides Genome Resources Consortium"/>
            <consortium name="The Broad Institute Genome Sequencing Platform"/>
            <person name="Henn M.R."/>
            <person name="Sykes S."/>
            <person name="Young S."/>
            <person name="Jaffe D."/>
            <person name="Berlin A."/>
            <person name="Alvarez P."/>
            <person name="Butler J."/>
            <person name="Gnerre S."/>
            <person name="Grabherr M."/>
            <person name="Mauceli E."/>
            <person name="Brockman W."/>
            <person name="Kodira C."/>
            <person name="Alvarado L."/>
            <person name="Zeng Q."/>
            <person name="Crawford M."/>
            <person name="Antoine C."/>
            <person name="Devon K."/>
            <person name="Galgiani J."/>
            <person name="Orsborn K."/>
            <person name="Lewis M.L."/>
            <person name="Nusbaum C."/>
            <person name="Galagan J."/>
            <person name="Birren B."/>
        </authorList>
    </citation>
    <scope>NUCLEOTIDE SEQUENCE [LARGE SCALE GENOMIC DNA]</scope>
    <source>
        <strain evidence="1 2">RMSCC 3488</strain>
    </source>
</reference>
<dbReference type="VEuPathDB" id="FungiDB:CPAG_04707"/>
<name>A0A0J6FDJ5_COCPO</name>
<protein>
    <recommendedName>
        <fullName evidence="3">Transposase Tc1-like domain-containing protein</fullName>
    </recommendedName>
</protein>